<dbReference type="VEuPathDB" id="FungiDB:PDIP_77670"/>
<comment type="caution">
    <text evidence="1">The sequence shown here is derived from an EMBL/GenBank/DDBJ whole genome shotgun (WGS) entry which is preliminary data.</text>
</comment>
<dbReference type="EMBL" id="AKCU01000473">
    <property type="protein sequence ID" value="EKV06731.1"/>
    <property type="molecule type" value="Genomic_DNA"/>
</dbReference>
<dbReference type="Proteomes" id="UP000009886">
    <property type="component" value="Unassembled WGS sequence"/>
</dbReference>
<dbReference type="KEGG" id="pdp:PDIP_77670"/>
<protein>
    <submittedName>
        <fullName evidence="1">Uncharacterized protein</fullName>
    </submittedName>
</protein>
<dbReference type="Gene3D" id="3.40.630.10">
    <property type="entry name" value="Zn peptidases"/>
    <property type="match status" value="1"/>
</dbReference>
<reference evidence="2" key="1">
    <citation type="journal article" date="2012" name="BMC Genomics">
        <title>Genome sequence of the necrotrophic fungus Penicillium digitatum, the main postharvest pathogen of citrus.</title>
        <authorList>
            <person name="Marcet-Houben M."/>
            <person name="Ballester A.-R."/>
            <person name="de la Fuente B."/>
            <person name="Harries E."/>
            <person name="Marcos J.F."/>
            <person name="Gonzalez-Candelas L."/>
            <person name="Gabaldon T."/>
        </authorList>
    </citation>
    <scope>NUCLEOTIDE SEQUENCE [LARGE SCALE GENOMIC DNA]</scope>
    <source>
        <strain evidence="2">Pd1 / CECT 20795</strain>
    </source>
</reference>
<organism evidence="1 2">
    <name type="scientific">Penicillium digitatum (strain Pd1 / CECT 20795)</name>
    <name type="common">Green mold</name>
    <dbReference type="NCBI Taxonomy" id="1170230"/>
    <lineage>
        <taxon>Eukaryota</taxon>
        <taxon>Fungi</taxon>
        <taxon>Dikarya</taxon>
        <taxon>Ascomycota</taxon>
        <taxon>Pezizomycotina</taxon>
        <taxon>Eurotiomycetes</taxon>
        <taxon>Eurotiomycetidae</taxon>
        <taxon>Eurotiales</taxon>
        <taxon>Aspergillaceae</taxon>
        <taxon>Penicillium</taxon>
    </lineage>
</organism>
<proteinExistence type="predicted"/>
<evidence type="ECO:0000313" key="2">
    <source>
        <dbReference type="Proteomes" id="UP000009886"/>
    </source>
</evidence>
<dbReference type="SUPFAM" id="SSF53187">
    <property type="entry name" value="Zn-dependent exopeptidases"/>
    <property type="match status" value="1"/>
</dbReference>
<dbReference type="HOGENOM" id="CLU_2942506_0_0_1"/>
<sequence>MLPVQGQAETIYNVSRVLNQYEFKLNEINQKIWSNPELAFTEHNAHDNICELFESLGAGY</sequence>
<gene>
    <name evidence="1" type="ORF">PDIP_77670</name>
</gene>
<name>K9G0A9_PEND1</name>
<dbReference type="AlphaFoldDB" id="K9G0A9"/>
<accession>K9G0A9</accession>
<evidence type="ECO:0000313" key="1">
    <source>
        <dbReference type="EMBL" id="EKV06731.1"/>
    </source>
</evidence>
<dbReference type="OrthoDB" id="6119954at2759"/>